<dbReference type="Proteomes" id="UP000518300">
    <property type="component" value="Unassembled WGS sequence"/>
</dbReference>
<keyword evidence="1" id="KW-0472">Membrane</keyword>
<keyword evidence="1" id="KW-0812">Transmembrane</keyword>
<comment type="caution">
    <text evidence="2">The sequence shown here is derived from an EMBL/GenBank/DDBJ whole genome shotgun (WGS) entry which is preliminary data.</text>
</comment>
<dbReference type="PROSITE" id="PS00409">
    <property type="entry name" value="PROKAR_NTER_METHYL"/>
    <property type="match status" value="1"/>
</dbReference>
<dbReference type="AlphaFoldDB" id="A0A848LRH2"/>
<protein>
    <submittedName>
        <fullName evidence="2">Prepilin-type N-terminal cleavage/methylation domain-containing protein</fullName>
    </submittedName>
</protein>
<dbReference type="EMBL" id="JABBJJ010000221">
    <property type="protein sequence ID" value="NMO20054.1"/>
    <property type="molecule type" value="Genomic_DNA"/>
</dbReference>
<sequence>MRQTASFRRGFTLLEMTISAAIGAVVLAITLTGIVQLQRRAAFEEQTMMAQVTGRAVKDLLATDLQRAGLGMGNTPITFADGDLRFAIQAWTEPDLSVNMLPYFAADPAFALPPAGTTYEHLRSDVLQLYWGDTRSMIVMDACGQKSVIREGNSFTFCTAANPPTLLDPPTGQRTPAIIVNPRGNVACHLEISRVMASSSKFNANPGSAIGNTGTPPCGDPDSPVWADTGWVTLRTQGASYRVNWAGGTPALEFQAPGTPTWTVVSRDVERMKVRQAVIDLAAPLAEYRWFPDPAEGRPAIDRCTRATCSADTGSTPSSDTELRRMLQQRVREVEVTLVVRTRRADVTVPRPGVAVAYDEEGFPVDGFKRRTFTFRVTPRNFSAGGLQGTQPGGTGT</sequence>
<evidence type="ECO:0000313" key="2">
    <source>
        <dbReference type="EMBL" id="NMO20054.1"/>
    </source>
</evidence>
<organism evidence="2 3">
    <name type="scientific">Pyxidicoccus fallax</name>
    <dbReference type="NCBI Taxonomy" id="394095"/>
    <lineage>
        <taxon>Bacteria</taxon>
        <taxon>Pseudomonadati</taxon>
        <taxon>Myxococcota</taxon>
        <taxon>Myxococcia</taxon>
        <taxon>Myxococcales</taxon>
        <taxon>Cystobacterineae</taxon>
        <taxon>Myxococcaceae</taxon>
        <taxon>Pyxidicoccus</taxon>
    </lineage>
</organism>
<dbReference type="RefSeq" id="WP_169349284.1">
    <property type="nucleotide sequence ID" value="NZ_JABBJJ010000221.1"/>
</dbReference>
<reference evidence="2 3" key="1">
    <citation type="submission" date="2020-04" db="EMBL/GenBank/DDBJ databases">
        <title>Draft genome of Pyxidicoccus fallax type strain.</title>
        <authorList>
            <person name="Whitworth D.E."/>
        </authorList>
    </citation>
    <scope>NUCLEOTIDE SEQUENCE [LARGE SCALE GENOMIC DNA]</scope>
    <source>
        <strain evidence="2 3">DSM 14698</strain>
    </source>
</reference>
<name>A0A848LRH2_9BACT</name>
<dbReference type="Pfam" id="PF07963">
    <property type="entry name" value="N_methyl"/>
    <property type="match status" value="1"/>
</dbReference>
<proteinExistence type="predicted"/>
<accession>A0A848LRH2</accession>
<dbReference type="NCBIfam" id="TIGR02532">
    <property type="entry name" value="IV_pilin_GFxxxE"/>
    <property type="match status" value="1"/>
</dbReference>
<dbReference type="InterPro" id="IPR012902">
    <property type="entry name" value="N_methyl_site"/>
</dbReference>
<evidence type="ECO:0000256" key="1">
    <source>
        <dbReference type="SAM" id="Phobius"/>
    </source>
</evidence>
<evidence type="ECO:0000313" key="3">
    <source>
        <dbReference type="Proteomes" id="UP000518300"/>
    </source>
</evidence>
<feature type="transmembrane region" description="Helical" evidence="1">
    <location>
        <begin position="12"/>
        <end position="35"/>
    </location>
</feature>
<gene>
    <name evidence="2" type="ORF">HG543_35100</name>
</gene>
<keyword evidence="1" id="KW-1133">Transmembrane helix</keyword>
<keyword evidence="3" id="KW-1185">Reference proteome</keyword>